<dbReference type="AlphaFoldDB" id="A0A9D5H910"/>
<dbReference type="EC" id="2.4.1.-" evidence="4"/>
<dbReference type="PANTHER" id="PTHR48047:SF131">
    <property type="entry name" value="GLYCOSYLTRANSFERASE"/>
    <property type="match status" value="1"/>
</dbReference>
<dbReference type="CDD" id="cd03784">
    <property type="entry name" value="GT1_Gtf-like"/>
    <property type="match status" value="1"/>
</dbReference>
<dbReference type="InterPro" id="IPR002213">
    <property type="entry name" value="UDP_glucos_trans"/>
</dbReference>
<comment type="similarity">
    <text evidence="1 3">Belongs to the UDP-glycosyltransferase family.</text>
</comment>
<accession>A0A9D5H910</accession>
<organism evidence="6 7">
    <name type="scientific">Dioscorea zingiberensis</name>
    <dbReference type="NCBI Taxonomy" id="325984"/>
    <lineage>
        <taxon>Eukaryota</taxon>
        <taxon>Viridiplantae</taxon>
        <taxon>Streptophyta</taxon>
        <taxon>Embryophyta</taxon>
        <taxon>Tracheophyta</taxon>
        <taxon>Spermatophyta</taxon>
        <taxon>Magnoliopsida</taxon>
        <taxon>Liliopsida</taxon>
        <taxon>Dioscoreales</taxon>
        <taxon>Dioscoreaceae</taxon>
        <taxon>Dioscorea</taxon>
    </lineage>
</organism>
<evidence type="ECO:0000256" key="2">
    <source>
        <dbReference type="ARBA" id="ARBA00022679"/>
    </source>
</evidence>
<evidence type="ECO:0000256" key="4">
    <source>
        <dbReference type="RuleBase" id="RU362057"/>
    </source>
</evidence>
<keyword evidence="2 3" id="KW-0808">Transferase</keyword>
<evidence type="ECO:0000313" key="6">
    <source>
        <dbReference type="EMBL" id="KAJ0967981.1"/>
    </source>
</evidence>
<comment type="caution">
    <text evidence="6">The sequence shown here is derived from an EMBL/GenBank/DDBJ whole genome shotgun (WGS) entry which is preliminary data.</text>
</comment>
<dbReference type="PANTHER" id="PTHR48047">
    <property type="entry name" value="GLYCOSYLTRANSFERASE"/>
    <property type="match status" value="1"/>
</dbReference>
<dbReference type="OrthoDB" id="5835829at2759"/>
<name>A0A9D5H910_9LILI</name>
<evidence type="ECO:0000313" key="7">
    <source>
        <dbReference type="Proteomes" id="UP001085076"/>
    </source>
</evidence>
<dbReference type="Proteomes" id="UP001085076">
    <property type="component" value="Miscellaneous, Linkage group lg07"/>
</dbReference>
<dbReference type="Pfam" id="PF00201">
    <property type="entry name" value="UDPGT"/>
    <property type="match status" value="1"/>
</dbReference>
<keyword evidence="7" id="KW-1185">Reference proteome</keyword>
<feature type="compositionally biased region" description="Pro residues" evidence="5">
    <location>
        <begin position="177"/>
        <end position="197"/>
    </location>
</feature>
<reference evidence="6" key="2">
    <citation type="journal article" date="2022" name="Hortic Res">
        <title>The genome of Dioscorea zingiberensis sheds light on the biosynthesis, origin and evolution of the medicinally important diosgenin saponins.</title>
        <authorList>
            <person name="Li Y."/>
            <person name="Tan C."/>
            <person name="Li Z."/>
            <person name="Guo J."/>
            <person name="Li S."/>
            <person name="Chen X."/>
            <person name="Wang C."/>
            <person name="Dai X."/>
            <person name="Yang H."/>
            <person name="Song W."/>
            <person name="Hou L."/>
            <person name="Xu J."/>
            <person name="Tong Z."/>
            <person name="Xu A."/>
            <person name="Yuan X."/>
            <person name="Wang W."/>
            <person name="Yang Q."/>
            <person name="Chen L."/>
            <person name="Sun Z."/>
            <person name="Wang K."/>
            <person name="Pan B."/>
            <person name="Chen J."/>
            <person name="Bao Y."/>
            <person name="Liu F."/>
            <person name="Qi X."/>
            <person name="Gang D.R."/>
            <person name="Wen J."/>
            <person name="Li J."/>
        </authorList>
    </citation>
    <scope>NUCLEOTIDE SEQUENCE</scope>
    <source>
        <strain evidence="6">Dzin_1.0</strain>
    </source>
</reference>
<dbReference type="EMBL" id="JAGGNH010000007">
    <property type="protein sequence ID" value="KAJ0967981.1"/>
    <property type="molecule type" value="Genomic_DNA"/>
</dbReference>
<feature type="region of interest" description="Disordered" evidence="5">
    <location>
        <begin position="171"/>
        <end position="227"/>
    </location>
</feature>
<dbReference type="GO" id="GO:0035251">
    <property type="term" value="F:UDP-glucosyltransferase activity"/>
    <property type="evidence" value="ECO:0007669"/>
    <property type="project" value="TreeGrafter"/>
</dbReference>
<evidence type="ECO:0000256" key="5">
    <source>
        <dbReference type="SAM" id="MobiDB-lite"/>
    </source>
</evidence>
<dbReference type="PROSITE" id="PS00375">
    <property type="entry name" value="UDPGT"/>
    <property type="match status" value="1"/>
</dbReference>
<dbReference type="Gene3D" id="3.40.50.2000">
    <property type="entry name" value="Glycogen Phosphorylase B"/>
    <property type="match status" value="3"/>
</dbReference>
<reference evidence="6" key="1">
    <citation type="submission" date="2021-03" db="EMBL/GenBank/DDBJ databases">
        <authorList>
            <person name="Li Z."/>
            <person name="Yang C."/>
        </authorList>
    </citation>
    <scope>NUCLEOTIDE SEQUENCE</scope>
    <source>
        <strain evidence="6">Dzin_1.0</strain>
        <tissue evidence="6">Leaf</tissue>
    </source>
</reference>
<keyword evidence="3" id="KW-0328">Glycosyltransferase</keyword>
<dbReference type="SUPFAM" id="SSF53756">
    <property type="entry name" value="UDP-Glycosyltransferase/glycogen phosphorylase"/>
    <property type="match status" value="1"/>
</dbReference>
<proteinExistence type="inferred from homology"/>
<dbReference type="InterPro" id="IPR035595">
    <property type="entry name" value="UDP_glycos_trans_CS"/>
</dbReference>
<evidence type="ECO:0000256" key="3">
    <source>
        <dbReference type="RuleBase" id="RU003718"/>
    </source>
</evidence>
<evidence type="ECO:0000256" key="1">
    <source>
        <dbReference type="ARBA" id="ARBA00009995"/>
    </source>
</evidence>
<protein>
    <recommendedName>
        <fullName evidence="4">Glycosyltransferase</fullName>
        <ecNumber evidence="4">2.4.1.-</ecNumber>
    </recommendedName>
</protein>
<dbReference type="FunFam" id="3.40.50.2000:FF:000060">
    <property type="entry name" value="Glycosyltransferase"/>
    <property type="match status" value="1"/>
</dbReference>
<sequence length="486" mass="52444">MATSTRGEIIILPFPGHGHIFPATELAQRLATRNYQVTLLLPSSTSSSSSSSSSSSIPLHPLISIIECGGGGPPLAHHHDDHSAPLRDLLKKRTDGRDPSPLPLCAIVDVMMSQHLHIYKEFAIPAVSFFTSSACSTALDHATRTLSKEDLGPQEIVTVPGLPEDISITISDLTRRGPPPPPSPPHGDAPPPPPPDGPFHHHGPPRLPPLIGAFHPHGPPPPQGLEQTNGAIALLFNTCDDLERPFLDYITKETKRPVWAVGPLLPARFWDAALGSSIVHDDEIRPKRDSSVSKKDIIQWLDSKPRHSVIYVSFGTVVGPGDDELAELAAGLEESNRSFIWVVQAGTKTIQELARRAGDRGLVVEGWAPQLLILSHASTAGFISHCGWNSTLEAIGLGVPMLTWPVHGDQVDNAKLVTSRLKIGYPVADGGRVRKADVLRGIERLMTDFEMRDRAASAQAIFKDGFPGSSSASLDDFLNFISTRQT</sequence>
<gene>
    <name evidence="6" type="ORF">J5N97_024898</name>
</gene>